<evidence type="ECO:0000313" key="3">
    <source>
        <dbReference type="EMBL" id="CAA9270757.1"/>
    </source>
</evidence>
<protein>
    <submittedName>
        <fullName evidence="3">Uncharacterized protein</fullName>
    </submittedName>
</protein>
<accession>A0A6J4J586</accession>
<organism evidence="3">
    <name type="scientific">uncultured Blastococcus sp</name>
    <dbReference type="NCBI Taxonomy" id="217144"/>
    <lineage>
        <taxon>Bacteria</taxon>
        <taxon>Bacillati</taxon>
        <taxon>Actinomycetota</taxon>
        <taxon>Actinomycetes</taxon>
        <taxon>Geodermatophilales</taxon>
        <taxon>Geodermatophilaceae</taxon>
        <taxon>Blastococcus</taxon>
        <taxon>environmental samples</taxon>
    </lineage>
</organism>
<proteinExistence type="predicted"/>
<sequence>MTQPRGDVLGVVVRRLPLYTLAAFLFGAVVLSLIAWTTYAGLTPVAGREYLDGPGWLDAWFQGDSGWYYAIADQGYSYTPGEQSPIAFFPVFPLLVHAVGQLLGGVLAHDRLVAVDLQLAGPGVQLEDEHVGVVEVLQPVVGVGHGGGADQHGGDDAGEGDDDDAHEDQELHRERPVGEPTGTPDRGRREGSGVHGNRPGKNGDNCAGCSGTADCCHCAAVGVVH</sequence>
<name>A0A6J4J586_9ACTN</name>
<evidence type="ECO:0000256" key="2">
    <source>
        <dbReference type="SAM" id="Phobius"/>
    </source>
</evidence>
<dbReference type="EMBL" id="CADCTN010000220">
    <property type="protein sequence ID" value="CAA9270757.1"/>
    <property type="molecule type" value="Genomic_DNA"/>
</dbReference>
<evidence type="ECO:0000256" key="1">
    <source>
        <dbReference type="SAM" id="MobiDB-lite"/>
    </source>
</evidence>
<dbReference type="AlphaFoldDB" id="A0A6J4J586"/>
<keyword evidence="2" id="KW-0812">Transmembrane</keyword>
<feature type="compositionally biased region" description="Acidic residues" evidence="1">
    <location>
        <begin position="156"/>
        <end position="167"/>
    </location>
</feature>
<feature type="non-terminal residue" evidence="3">
    <location>
        <position position="225"/>
    </location>
</feature>
<feature type="compositionally biased region" description="Basic and acidic residues" evidence="1">
    <location>
        <begin position="168"/>
        <end position="177"/>
    </location>
</feature>
<keyword evidence="2" id="KW-1133">Transmembrane helix</keyword>
<feature type="transmembrane region" description="Helical" evidence="2">
    <location>
        <begin position="86"/>
        <end position="108"/>
    </location>
</feature>
<feature type="transmembrane region" description="Helical" evidence="2">
    <location>
        <begin position="21"/>
        <end position="42"/>
    </location>
</feature>
<feature type="region of interest" description="Disordered" evidence="1">
    <location>
        <begin position="144"/>
        <end position="202"/>
    </location>
</feature>
<gene>
    <name evidence="3" type="ORF">AVDCRST_MAG52-3176</name>
</gene>
<reference evidence="3" key="1">
    <citation type="submission" date="2020-02" db="EMBL/GenBank/DDBJ databases">
        <authorList>
            <person name="Meier V. D."/>
        </authorList>
    </citation>
    <scope>NUCLEOTIDE SEQUENCE</scope>
    <source>
        <strain evidence="3">AVDCRST_MAG52</strain>
    </source>
</reference>
<keyword evidence="2" id="KW-0472">Membrane</keyword>